<dbReference type="PRINTS" id="PR00996">
    <property type="entry name" value="CHERMTFRASE"/>
</dbReference>
<accession>A0A5C5GF53</accession>
<keyword evidence="3" id="KW-0489">Methyltransferase</keyword>
<feature type="compositionally biased region" description="Polar residues" evidence="8">
    <location>
        <begin position="492"/>
        <end position="502"/>
    </location>
</feature>
<evidence type="ECO:0000256" key="2">
    <source>
        <dbReference type="ARBA" id="ARBA00012534"/>
    </source>
</evidence>
<keyword evidence="5" id="KW-0949">S-adenosyl-L-methionine</keyword>
<dbReference type="CDD" id="cd02440">
    <property type="entry name" value="AdoMet_MTases"/>
    <property type="match status" value="1"/>
</dbReference>
<keyword evidence="4" id="KW-0808">Transferase</keyword>
<feature type="domain" description="PAC" evidence="10">
    <location>
        <begin position="920"/>
        <end position="972"/>
    </location>
</feature>
<dbReference type="SUPFAM" id="SSF47757">
    <property type="entry name" value="Chemotaxis receptor methyltransferase CheR, N-terminal domain"/>
    <property type="match status" value="1"/>
</dbReference>
<dbReference type="InterPro" id="IPR029063">
    <property type="entry name" value="SAM-dependent_MTases_sf"/>
</dbReference>
<keyword evidence="6" id="KW-0145">Chemotaxis</keyword>
<dbReference type="InterPro" id="IPR000700">
    <property type="entry name" value="PAS-assoc_C"/>
</dbReference>
<comment type="catalytic activity">
    <reaction evidence="1">
        <text>L-glutamyl-[protein] + S-adenosyl-L-methionine = [protein]-L-glutamate 5-O-methyl ester + S-adenosyl-L-homocysteine</text>
        <dbReference type="Rhea" id="RHEA:24452"/>
        <dbReference type="Rhea" id="RHEA-COMP:10208"/>
        <dbReference type="Rhea" id="RHEA-COMP:10311"/>
        <dbReference type="ChEBI" id="CHEBI:29973"/>
        <dbReference type="ChEBI" id="CHEBI:57856"/>
        <dbReference type="ChEBI" id="CHEBI:59789"/>
        <dbReference type="ChEBI" id="CHEBI:82795"/>
        <dbReference type="EC" id="2.1.1.80"/>
    </reaction>
</comment>
<feature type="region of interest" description="Disordered" evidence="8">
    <location>
        <begin position="491"/>
        <end position="511"/>
    </location>
</feature>
<dbReference type="InterPro" id="IPR050903">
    <property type="entry name" value="Bact_Chemotaxis_MeTrfase"/>
</dbReference>
<feature type="domain" description="CheB-type methylesterase" evidence="11">
    <location>
        <begin position="17"/>
        <end position="200"/>
    </location>
</feature>
<keyword evidence="14" id="KW-1185">Reference proteome</keyword>
<dbReference type="Proteomes" id="UP000314011">
    <property type="component" value="Unassembled WGS sequence"/>
</dbReference>
<feature type="coiled-coil region" evidence="7">
    <location>
        <begin position="652"/>
        <end position="725"/>
    </location>
</feature>
<dbReference type="InterPro" id="IPR000780">
    <property type="entry name" value="CheR_MeTrfase"/>
</dbReference>
<dbReference type="OrthoDB" id="9816309at2"/>
<feature type="active site" evidence="6">
    <location>
        <position position="29"/>
    </location>
</feature>
<feature type="domain" description="PAS" evidence="9">
    <location>
        <begin position="969"/>
        <end position="1041"/>
    </location>
</feature>
<dbReference type="SUPFAM" id="SSF53335">
    <property type="entry name" value="S-adenosyl-L-methionine-dependent methyltransferases"/>
    <property type="match status" value="1"/>
</dbReference>
<evidence type="ECO:0000313" key="13">
    <source>
        <dbReference type="EMBL" id="TNY33363.1"/>
    </source>
</evidence>
<dbReference type="EC" id="2.1.1.80" evidence="2"/>
<dbReference type="EMBL" id="VFFF01000001">
    <property type="protein sequence ID" value="TNY33363.1"/>
    <property type="molecule type" value="Genomic_DNA"/>
</dbReference>
<name>A0A5C5GF53_9RHOB</name>
<dbReference type="InterPro" id="IPR013655">
    <property type="entry name" value="PAS_fold_3"/>
</dbReference>
<dbReference type="PROSITE" id="PS50122">
    <property type="entry name" value="CHEB"/>
    <property type="match status" value="1"/>
</dbReference>
<feature type="active site" evidence="6">
    <location>
        <position position="149"/>
    </location>
</feature>
<evidence type="ECO:0000256" key="7">
    <source>
        <dbReference type="SAM" id="Coils"/>
    </source>
</evidence>
<dbReference type="AlphaFoldDB" id="A0A5C5GF53"/>
<dbReference type="GO" id="GO:0000156">
    <property type="term" value="F:phosphorelay response regulator activity"/>
    <property type="evidence" value="ECO:0007669"/>
    <property type="project" value="InterPro"/>
</dbReference>
<dbReference type="InterPro" id="IPR000014">
    <property type="entry name" value="PAS"/>
</dbReference>
<dbReference type="PANTHER" id="PTHR24422">
    <property type="entry name" value="CHEMOTAXIS PROTEIN METHYLTRANSFERASE"/>
    <property type="match status" value="1"/>
</dbReference>
<feature type="active site" evidence="6">
    <location>
        <position position="56"/>
    </location>
</feature>
<sequence length="1108" mass="123200">MAEVTGSQNDGEERASPPHELRFVGIAASAGGLEAASLLVQNLPREAHAVYVIAQHMSPTHKSLLTTLISHETRLPGVELSDDTDPAPDTIYVTPPNTDVTLENGRLRLRNPSGHPATPKPSADRLFKSLASDCGENCVGVVLSGTGSDGSYGVQSIREAGGITIAQDPGSAKYNGMPASAIETGCVDLTLTPEQIGEHLEKILADPRDFEALRRLNEQPSRISDLLQILYARTRVDFREYKENTINRRIARRMTALGIEVYEDYVEYCRASEEELDALYRDLLISVTRFFRDSEQFQQLKAEIATLIESQDSHQLRVWVAGCATGEEAYSIAILVAEALGGPEFLQKSRLQVFATDIDERALEVARRGVYPITAAQDIPREYLDKYFSISAADITVTNELRSVTLFSKHNIFHDPPFIKVDLVSLRNLLIYFNTALQERVLSRILYALGQNGLLFLGTAESVGSMDTWFESRSGSDKIFAKRSGGRRLNYSGLSSSSQPLGTPSRAETRSRDAIANQPNDPMFEALARSVAPNGFLVTRGGDIVRVFGDISPFVRVTEQSALSLNTRLLVSEFRDEATSLMAIATKTREMRSGRWHEFDTPGANRAQLQCYPIYRPNGGEDYCLFAILTRHEVNVRTDLDQLSADERIAYVARIESEMQSTREALQQTVEELQTSNEELQSVNEEMQSTNEELQATNEELETSNEELQATNEELITVNEEMQVNTAELQRVSTELSAILSGSPYVMLVVDQALMIRRASDRALQLFDIGRLPSAGFHLSQCSLPGDFPAISRIASEVFTMRTPRSITVDSEDSIYTINFTPFADSLGQLIGQMISVVEFDMQPFETMSEMVHVVSGIGNWRYNIRTGKLTWSRKVFELHGLDYHDGEPDVEEAIGFYTDADRPMVQSAFEDCLRTGKPFSFEASLVAKSGLIRPVATSASLVRDSRGEPAYIVGVFYDMAEKIGNRMLIANLEQVQDEFEVGFYSYDVANDQPYWSAGLHRILGYDPDTHVPSVQSGLDIIHPDEREMVGEMLSRCLSDAEPYAYRARILREGGSELYCEGRGYARTRDDGKVSHVYGSFRVLSDDEAGNRRIGPVDILALPDGQED</sequence>
<dbReference type="Gene3D" id="3.30.450.20">
    <property type="entry name" value="PAS domain"/>
    <property type="match status" value="2"/>
</dbReference>
<dbReference type="Pfam" id="PF01339">
    <property type="entry name" value="CheB_methylest"/>
    <property type="match status" value="1"/>
</dbReference>
<evidence type="ECO:0000259" key="12">
    <source>
        <dbReference type="PROSITE" id="PS50123"/>
    </source>
</evidence>
<evidence type="ECO:0000259" key="11">
    <source>
        <dbReference type="PROSITE" id="PS50122"/>
    </source>
</evidence>
<evidence type="ECO:0000256" key="8">
    <source>
        <dbReference type="SAM" id="MobiDB-lite"/>
    </source>
</evidence>
<dbReference type="SUPFAM" id="SSF52738">
    <property type="entry name" value="Methylesterase CheB, C-terminal domain"/>
    <property type="match status" value="1"/>
</dbReference>
<feature type="domain" description="CheR-type methyltransferase" evidence="12">
    <location>
        <begin position="211"/>
        <end position="483"/>
    </location>
</feature>
<evidence type="ECO:0000256" key="5">
    <source>
        <dbReference type="ARBA" id="ARBA00022691"/>
    </source>
</evidence>
<dbReference type="InterPro" id="IPR000673">
    <property type="entry name" value="Sig_transdc_resp-reg_Me-estase"/>
</dbReference>
<dbReference type="CDD" id="cd16434">
    <property type="entry name" value="CheB-CheR_fusion"/>
    <property type="match status" value="1"/>
</dbReference>
<dbReference type="InterPro" id="IPR001610">
    <property type="entry name" value="PAC"/>
</dbReference>
<dbReference type="GO" id="GO:0008984">
    <property type="term" value="F:protein-glutamate methylesterase activity"/>
    <property type="evidence" value="ECO:0007669"/>
    <property type="project" value="InterPro"/>
</dbReference>
<dbReference type="GO" id="GO:0005737">
    <property type="term" value="C:cytoplasm"/>
    <property type="evidence" value="ECO:0007669"/>
    <property type="project" value="InterPro"/>
</dbReference>
<dbReference type="SMART" id="SM00138">
    <property type="entry name" value="MeTrc"/>
    <property type="match status" value="1"/>
</dbReference>
<dbReference type="PROSITE" id="PS50123">
    <property type="entry name" value="CHER"/>
    <property type="match status" value="1"/>
</dbReference>
<dbReference type="InterPro" id="IPR022641">
    <property type="entry name" value="CheR_N"/>
</dbReference>
<dbReference type="Gene3D" id="3.40.50.180">
    <property type="entry name" value="Methylesterase CheB, C-terminal domain"/>
    <property type="match status" value="1"/>
</dbReference>
<dbReference type="PANTHER" id="PTHR24422:SF27">
    <property type="entry name" value="PROTEIN-GLUTAMATE O-METHYLTRANSFERASE"/>
    <property type="match status" value="1"/>
</dbReference>
<keyword evidence="7" id="KW-0175">Coiled coil</keyword>
<proteinExistence type="predicted"/>
<dbReference type="PROSITE" id="PS50113">
    <property type="entry name" value="PAC"/>
    <property type="match status" value="1"/>
</dbReference>
<dbReference type="InterPro" id="IPR036804">
    <property type="entry name" value="CheR_N_sf"/>
</dbReference>
<dbReference type="Pfam" id="PF03705">
    <property type="entry name" value="CheR_N"/>
    <property type="match status" value="1"/>
</dbReference>
<dbReference type="InterPro" id="IPR035909">
    <property type="entry name" value="CheB_C"/>
</dbReference>
<evidence type="ECO:0000259" key="9">
    <source>
        <dbReference type="PROSITE" id="PS50112"/>
    </source>
</evidence>
<dbReference type="SMART" id="SM00086">
    <property type="entry name" value="PAC"/>
    <property type="match status" value="2"/>
</dbReference>
<dbReference type="Pfam" id="PF08447">
    <property type="entry name" value="PAS_3"/>
    <property type="match status" value="2"/>
</dbReference>
<evidence type="ECO:0000256" key="3">
    <source>
        <dbReference type="ARBA" id="ARBA00022603"/>
    </source>
</evidence>
<dbReference type="InterPro" id="IPR022642">
    <property type="entry name" value="CheR_C"/>
</dbReference>
<reference evidence="13 14" key="1">
    <citation type="submission" date="2019-06" db="EMBL/GenBank/DDBJ databases">
        <title>Genome of new Rhodobacteraceae sp. SM1903.</title>
        <authorList>
            <person name="Ren X."/>
        </authorList>
    </citation>
    <scope>NUCLEOTIDE SEQUENCE [LARGE SCALE GENOMIC DNA]</scope>
    <source>
        <strain evidence="13 14">SM1903</strain>
    </source>
</reference>
<dbReference type="CDD" id="cd00130">
    <property type="entry name" value="PAS"/>
    <property type="match status" value="1"/>
</dbReference>
<evidence type="ECO:0000259" key="10">
    <source>
        <dbReference type="PROSITE" id="PS50113"/>
    </source>
</evidence>
<dbReference type="Gene3D" id="3.40.50.150">
    <property type="entry name" value="Vaccinia Virus protein VP39"/>
    <property type="match status" value="1"/>
</dbReference>
<dbReference type="InterPro" id="IPR035965">
    <property type="entry name" value="PAS-like_dom_sf"/>
</dbReference>
<comment type="caution">
    <text evidence="13">The sequence shown here is derived from an EMBL/GenBank/DDBJ whole genome shotgun (WGS) entry which is preliminary data.</text>
</comment>
<dbReference type="Pfam" id="PF01739">
    <property type="entry name" value="CheR"/>
    <property type="match status" value="1"/>
</dbReference>
<dbReference type="GO" id="GO:0008983">
    <property type="term" value="F:protein-glutamate O-methyltransferase activity"/>
    <property type="evidence" value="ECO:0007669"/>
    <property type="project" value="UniProtKB-EC"/>
</dbReference>
<evidence type="ECO:0000256" key="6">
    <source>
        <dbReference type="PROSITE-ProRule" id="PRU00050"/>
    </source>
</evidence>
<dbReference type="RefSeq" id="WP_140194048.1">
    <property type="nucleotide sequence ID" value="NZ_CP065915.1"/>
</dbReference>
<dbReference type="GO" id="GO:0032259">
    <property type="term" value="P:methylation"/>
    <property type="evidence" value="ECO:0007669"/>
    <property type="project" value="UniProtKB-KW"/>
</dbReference>
<protein>
    <recommendedName>
        <fullName evidence="2">protein-glutamate O-methyltransferase</fullName>
        <ecNumber evidence="2">2.1.1.80</ecNumber>
    </recommendedName>
</protein>
<keyword evidence="6" id="KW-0378">Hydrolase</keyword>
<dbReference type="SMART" id="SM00091">
    <property type="entry name" value="PAS"/>
    <property type="match status" value="2"/>
</dbReference>
<dbReference type="PROSITE" id="PS50112">
    <property type="entry name" value="PAS"/>
    <property type="match status" value="1"/>
</dbReference>
<gene>
    <name evidence="13" type="ORF">FHY64_08845</name>
</gene>
<organism evidence="13 14">
    <name type="scientific">Pelagovum pacificum</name>
    <dbReference type="NCBI Taxonomy" id="2588711"/>
    <lineage>
        <taxon>Bacteria</taxon>
        <taxon>Pseudomonadati</taxon>
        <taxon>Pseudomonadota</taxon>
        <taxon>Alphaproteobacteria</taxon>
        <taxon>Rhodobacterales</taxon>
        <taxon>Paracoccaceae</taxon>
        <taxon>Pelagovum</taxon>
    </lineage>
</organism>
<evidence type="ECO:0000256" key="1">
    <source>
        <dbReference type="ARBA" id="ARBA00001541"/>
    </source>
</evidence>
<evidence type="ECO:0000256" key="4">
    <source>
        <dbReference type="ARBA" id="ARBA00022679"/>
    </source>
</evidence>
<dbReference type="SUPFAM" id="SSF55785">
    <property type="entry name" value="PYP-like sensor domain (PAS domain)"/>
    <property type="match status" value="2"/>
</dbReference>
<evidence type="ECO:0000313" key="14">
    <source>
        <dbReference type="Proteomes" id="UP000314011"/>
    </source>
</evidence>
<dbReference type="GO" id="GO:0006935">
    <property type="term" value="P:chemotaxis"/>
    <property type="evidence" value="ECO:0007669"/>
    <property type="project" value="UniProtKB-UniRule"/>
</dbReference>
<dbReference type="Gene3D" id="1.10.155.10">
    <property type="entry name" value="Chemotaxis receptor methyltransferase CheR, N-terminal domain"/>
    <property type="match status" value="1"/>
</dbReference>